<dbReference type="OrthoDB" id="251097at2759"/>
<dbReference type="EMBL" id="NBCO01000031">
    <property type="protein sequence ID" value="ORC85942.1"/>
    <property type="molecule type" value="Genomic_DNA"/>
</dbReference>
<dbReference type="Proteomes" id="UP000192257">
    <property type="component" value="Unassembled WGS sequence"/>
</dbReference>
<dbReference type="VEuPathDB" id="TriTrypDB:TM35_000311280"/>
<proteinExistence type="predicted"/>
<keyword evidence="2" id="KW-1185">Reference proteome</keyword>
<dbReference type="AlphaFoldDB" id="A0A1X0NMH3"/>
<reference evidence="1 2" key="1">
    <citation type="submission" date="2017-03" db="EMBL/GenBank/DDBJ databases">
        <title>An alternative strategy for trypanosome survival in the mammalian bloodstream revealed through genome and transcriptome analysis of the ubiquitous bovine parasite Trypanosoma (Megatrypanum) theileri.</title>
        <authorList>
            <person name="Kelly S."/>
            <person name="Ivens A."/>
            <person name="Mott A."/>
            <person name="O'Neill E."/>
            <person name="Emms D."/>
            <person name="Macleod O."/>
            <person name="Voorheis P."/>
            <person name="Matthews J."/>
            <person name="Matthews K."/>
            <person name="Carrington M."/>
        </authorList>
    </citation>
    <scope>NUCLEOTIDE SEQUENCE [LARGE SCALE GENOMIC DNA]</scope>
    <source>
        <strain evidence="1">Edinburgh</strain>
    </source>
</reference>
<dbReference type="GeneID" id="39988389"/>
<dbReference type="Pfam" id="PF21672">
    <property type="entry name" value="COMM_HN"/>
    <property type="match status" value="1"/>
</dbReference>
<comment type="caution">
    <text evidence="1">The sequence shown here is derived from an EMBL/GenBank/DDBJ whole genome shotgun (WGS) entry which is preliminary data.</text>
</comment>
<evidence type="ECO:0000313" key="2">
    <source>
        <dbReference type="Proteomes" id="UP000192257"/>
    </source>
</evidence>
<organism evidence="1 2">
    <name type="scientific">Trypanosoma theileri</name>
    <dbReference type="NCBI Taxonomy" id="67003"/>
    <lineage>
        <taxon>Eukaryota</taxon>
        <taxon>Discoba</taxon>
        <taxon>Euglenozoa</taxon>
        <taxon>Kinetoplastea</taxon>
        <taxon>Metakinetoplastina</taxon>
        <taxon>Trypanosomatida</taxon>
        <taxon>Trypanosomatidae</taxon>
        <taxon>Trypanosoma</taxon>
    </lineage>
</organism>
<accession>A0A1X0NMH3</accession>
<name>A0A1X0NMH3_9TRYP</name>
<gene>
    <name evidence="1" type="ORF">TM35_000311280</name>
</gene>
<evidence type="ECO:0000313" key="1">
    <source>
        <dbReference type="EMBL" id="ORC85942.1"/>
    </source>
</evidence>
<dbReference type="RefSeq" id="XP_028880008.1">
    <property type="nucleotide sequence ID" value="XM_029028609.1"/>
</dbReference>
<sequence length="318" mass="35492">MNSDKNHCLWTMSFKLFGGLDCADNLLARLAVVADLNAAIATKMAEHVVTILLLEPHSDKSEKGNTFTRDDNTLVTVGAGMISTTTSSSSSSLLLHASVSPPNLLTGNDEKPQQQQHYQVHQTEQNELDMHNQLFFKQPEMVKLGEAKVAQALTAIHTIATNMIRFDVSHNDAVEELTVLGLDEEVALAIVASVHAHRHSIAMILLDQTPLLSFANFALPYNDKTVKCPIVQNETSFGIRAFLYDQNGLAGGRRLFNIQRCKEEMDQKSESSAEMMVVWKVRDGIEIHIPIQKARALFAELVIAREMLRRAWRPYEVE</sequence>
<protein>
    <submittedName>
        <fullName evidence="1">Uncharacterized protein</fullName>
    </submittedName>
</protein>